<comment type="caution">
    <text evidence="2">The sequence shown here is derived from an EMBL/GenBank/DDBJ whole genome shotgun (WGS) entry which is preliminary data.</text>
</comment>
<proteinExistence type="predicted"/>
<feature type="region of interest" description="Disordered" evidence="1">
    <location>
        <begin position="1"/>
        <end position="24"/>
    </location>
</feature>
<evidence type="ECO:0000313" key="2">
    <source>
        <dbReference type="EMBL" id="KAK3771975.1"/>
    </source>
</evidence>
<dbReference type="AlphaFoldDB" id="A0AAE1DJD5"/>
<evidence type="ECO:0000256" key="1">
    <source>
        <dbReference type="SAM" id="MobiDB-lite"/>
    </source>
</evidence>
<feature type="region of interest" description="Disordered" evidence="1">
    <location>
        <begin position="45"/>
        <end position="87"/>
    </location>
</feature>
<sequence length="153" mass="16910">MIVTRSSSESDGEVGDDHWEPNTAAYGPATLTGVLCKVQHSSQQRVKGLDEPTPWPCSQELGRMRLSAESGGGGQINQPRDDQGSRKHLLPRPGLIFCQRHHFTEMLGGKLRVKAAQAEVTGKNLFLYCTLCYQSFPWLFDFSASDMGEVIRA</sequence>
<organism evidence="2 3">
    <name type="scientific">Elysia crispata</name>
    <name type="common">lettuce slug</name>
    <dbReference type="NCBI Taxonomy" id="231223"/>
    <lineage>
        <taxon>Eukaryota</taxon>
        <taxon>Metazoa</taxon>
        <taxon>Spiralia</taxon>
        <taxon>Lophotrochozoa</taxon>
        <taxon>Mollusca</taxon>
        <taxon>Gastropoda</taxon>
        <taxon>Heterobranchia</taxon>
        <taxon>Euthyneura</taxon>
        <taxon>Panpulmonata</taxon>
        <taxon>Sacoglossa</taxon>
        <taxon>Placobranchoidea</taxon>
        <taxon>Plakobranchidae</taxon>
        <taxon>Elysia</taxon>
    </lineage>
</organism>
<dbReference type="EMBL" id="JAWDGP010003665">
    <property type="protein sequence ID" value="KAK3771975.1"/>
    <property type="molecule type" value="Genomic_DNA"/>
</dbReference>
<name>A0AAE1DJD5_9GAST</name>
<reference evidence="2" key="1">
    <citation type="journal article" date="2023" name="G3 (Bethesda)">
        <title>A reference genome for the long-term kleptoplast-retaining sea slug Elysia crispata morphotype clarki.</title>
        <authorList>
            <person name="Eastman K.E."/>
            <person name="Pendleton A.L."/>
            <person name="Shaikh M.A."/>
            <person name="Suttiyut T."/>
            <person name="Ogas R."/>
            <person name="Tomko P."/>
            <person name="Gavelis G."/>
            <person name="Widhalm J.R."/>
            <person name="Wisecaver J.H."/>
        </authorList>
    </citation>
    <scope>NUCLEOTIDE SEQUENCE</scope>
    <source>
        <strain evidence="2">ECLA1</strain>
    </source>
</reference>
<dbReference type="Proteomes" id="UP001283361">
    <property type="component" value="Unassembled WGS sequence"/>
</dbReference>
<accession>A0AAE1DJD5</accession>
<keyword evidence="3" id="KW-1185">Reference proteome</keyword>
<protein>
    <submittedName>
        <fullName evidence="2">Uncharacterized protein</fullName>
    </submittedName>
</protein>
<gene>
    <name evidence="2" type="ORF">RRG08_011888</name>
</gene>
<evidence type="ECO:0000313" key="3">
    <source>
        <dbReference type="Proteomes" id="UP001283361"/>
    </source>
</evidence>